<comment type="caution">
    <text evidence="1">The sequence shown here is derived from an EMBL/GenBank/DDBJ whole genome shotgun (WGS) entry which is preliminary data.</text>
</comment>
<name>A0A645IDV3_9ZZZZ</name>
<reference evidence="1" key="1">
    <citation type="submission" date="2019-08" db="EMBL/GenBank/DDBJ databases">
        <authorList>
            <person name="Kucharzyk K."/>
            <person name="Murdoch R.W."/>
            <person name="Higgins S."/>
            <person name="Loffler F."/>
        </authorList>
    </citation>
    <scope>NUCLEOTIDE SEQUENCE</scope>
</reference>
<proteinExistence type="predicted"/>
<gene>
    <name evidence="1" type="ORF">SDC9_196917</name>
</gene>
<sequence length="84" mass="8531">MSAPIVGSYTSFSIFAANSSGIFANAPVGAKSTPHPPQSSYISAPPVLEISDVCTFDSKVSYGKNSKLILYSGLAASNSAATAL</sequence>
<protein>
    <submittedName>
        <fullName evidence="1">Uncharacterized protein</fullName>
    </submittedName>
</protein>
<evidence type="ECO:0000313" key="1">
    <source>
        <dbReference type="EMBL" id="MPN49300.1"/>
    </source>
</evidence>
<organism evidence="1">
    <name type="scientific">bioreactor metagenome</name>
    <dbReference type="NCBI Taxonomy" id="1076179"/>
    <lineage>
        <taxon>unclassified sequences</taxon>
        <taxon>metagenomes</taxon>
        <taxon>ecological metagenomes</taxon>
    </lineage>
</organism>
<dbReference type="EMBL" id="VSSQ01112409">
    <property type="protein sequence ID" value="MPN49300.1"/>
    <property type="molecule type" value="Genomic_DNA"/>
</dbReference>
<accession>A0A645IDV3</accession>
<dbReference type="AlphaFoldDB" id="A0A645IDV3"/>